<keyword evidence="2" id="KW-1185">Reference proteome</keyword>
<sequence>MRVPGRVAGRHGTHGGPQFLPQALDAAVLRRQPRHEFVDARFVPGAARAAEHGDEQVLLFVGVMAGHVAVEQRRGPECRGARLPHRIGQRRQSAQFGQPLEDARMAGAEAADGRVQRGCGVGEGSVHGRILHGVPPWWRSRRTKA</sequence>
<reference evidence="1 2" key="1">
    <citation type="submission" date="2020-05" db="EMBL/GenBank/DDBJ databases">
        <title>Ramlibacter rhizophilus sp. nov., isolated from rhizosphere soil of national flower Mugunghwa from South Korea.</title>
        <authorList>
            <person name="Zheng-Fei Y."/>
            <person name="Huan T."/>
        </authorList>
    </citation>
    <scope>NUCLEOTIDE SEQUENCE [LARGE SCALE GENOMIC DNA]</scope>
    <source>
        <strain evidence="1 2">H242</strain>
    </source>
</reference>
<accession>A0ABX6P113</accession>
<evidence type="ECO:0000313" key="2">
    <source>
        <dbReference type="Proteomes" id="UP000500826"/>
    </source>
</evidence>
<name>A0ABX6P113_9BURK</name>
<dbReference type="EMBL" id="CP053418">
    <property type="protein sequence ID" value="QJW83209.1"/>
    <property type="molecule type" value="Genomic_DNA"/>
</dbReference>
<protein>
    <submittedName>
        <fullName evidence="1">Uncharacterized protein</fullName>
    </submittedName>
</protein>
<gene>
    <name evidence="1" type="ORF">HK414_20850</name>
</gene>
<organism evidence="1 2">
    <name type="scientific">Ramlibacter terrae</name>
    <dbReference type="NCBI Taxonomy" id="2732511"/>
    <lineage>
        <taxon>Bacteria</taxon>
        <taxon>Pseudomonadati</taxon>
        <taxon>Pseudomonadota</taxon>
        <taxon>Betaproteobacteria</taxon>
        <taxon>Burkholderiales</taxon>
        <taxon>Comamonadaceae</taxon>
        <taxon>Ramlibacter</taxon>
    </lineage>
</organism>
<dbReference type="Proteomes" id="UP000500826">
    <property type="component" value="Chromosome"/>
</dbReference>
<proteinExistence type="predicted"/>
<evidence type="ECO:0000313" key="1">
    <source>
        <dbReference type="EMBL" id="QJW83209.1"/>
    </source>
</evidence>